<evidence type="ECO:0000256" key="1">
    <source>
        <dbReference type="SAM" id="MobiDB-lite"/>
    </source>
</evidence>
<organism evidence="3 4">
    <name type="scientific">Apiospora marii</name>
    <dbReference type="NCBI Taxonomy" id="335849"/>
    <lineage>
        <taxon>Eukaryota</taxon>
        <taxon>Fungi</taxon>
        <taxon>Dikarya</taxon>
        <taxon>Ascomycota</taxon>
        <taxon>Pezizomycotina</taxon>
        <taxon>Sordariomycetes</taxon>
        <taxon>Xylariomycetidae</taxon>
        <taxon>Amphisphaeriales</taxon>
        <taxon>Apiosporaceae</taxon>
        <taxon>Apiospora</taxon>
    </lineage>
</organism>
<feature type="compositionally biased region" description="Gly residues" evidence="1">
    <location>
        <begin position="322"/>
        <end position="332"/>
    </location>
</feature>
<evidence type="ECO:0000313" key="4">
    <source>
        <dbReference type="Proteomes" id="UP001396898"/>
    </source>
</evidence>
<name>A0ABR1RHH2_9PEZI</name>
<evidence type="ECO:0008006" key="5">
    <source>
        <dbReference type="Google" id="ProtNLM"/>
    </source>
</evidence>
<keyword evidence="2" id="KW-0732">Signal</keyword>
<dbReference type="Proteomes" id="UP001396898">
    <property type="component" value="Unassembled WGS sequence"/>
</dbReference>
<dbReference type="EMBL" id="JAQQWI010000016">
    <property type="protein sequence ID" value="KAK8009316.1"/>
    <property type="molecule type" value="Genomic_DNA"/>
</dbReference>
<feature type="region of interest" description="Disordered" evidence="1">
    <location>
        <begin position="318"/>
        <end position="355"/>
    </location>
</feature>
<proteinExistence type="predicted"/>
<evidence type="ECO:0000256" key="2">
    <source>
        <dbReference type="SAM" id="SignalP"/>
    </source>
</evidence>
<reference evidence="3 4" key="1">
    <citation type="submission" date="2023-01" db="EMBL/GenBank/DDBJ databases">
        <title>Analysis of 21 Apiospora genomes using comparative genomics revels a genus with tremendous synthesis potential of carbohydrate active enzymes and secondary metabolites.</title>
        <authorList>
            <person name="Sorensen T."/>
        </authorList>
    </citation>
    <scope>NUCLEOTIDE SEQUENCE [LARGE SCALE GENOMIC DNA]</scope>
    <source>
        <strain evidence="3 4">CBS 20057</strain>
    </source>
</reference>
<gene>
    <name evidence="3" type="ORF">PG991_011867</name>
</gene>
<protein>
    <recommendedName>
        <fullName evidence="5">Neprosin domain-containing protein</fullName>
    </recommendedName>
</protein>
<feature type="chain" id="PRO_5046306221" description="Neprosin domain-containing protein" evidence="2">
    <location>
        <begin position="21"/>
        <end position="409"/>
    </location>
</feature>
<feature type="compositionally biased region" description="Pro residues" evidence="1">
    <location>
        <begin position="333"/>
        <end position="345"/>
    </location>
</feature>
<feature type="signal peptide" evidence="2">
    <location>
        <begin position="1"/>
        <end position="20"/>
    </location>
</feature>
<comment type="caution">
    <text evidence="3">The sequence shown here is derived from an EMBL/GenBank/DDBJ whole genome shotgun (WGS) entry which is preliminary data.</text>
</comment>
<accession>A0ABR1RHH2</accession>
<keyword evidence="4" id="KW-1185">Reference proteome</keyword>
<sequence>MMSFAVAAFLLALLEPFGAGLPMGSSVTESLASIGSTARVSSPVLSLLDNSSSPVVGSATGSPPTKVVVARVPTETPDIGRPEWPFDPDHEDPHARNWKDPENYNCNKMASLHNQIPPNGLTVQSSSFKYDNQHFYTTWVYSAEEIYRAFRDGAMLVWSAANELIDLEDFEFNYNGEEFPRVWQVPQGFYYEEHFIGLGTWFGYRSRDDSTTEIYEWPLVSGGDWPESPETPPGPDRVLFQLIGNIPLYLGVVTTRGVYPNPLPVQRVVSWGVMQQANGRIDQAAVESLHYPGIPTDTEGVPEPDAIRKTANNLKNSYKDGGAWGETYGNGGPPKPSGPANPPHDPGSGAGGASGNYPRYLGAGGVSSGEGGVLGNDGALNNLGQFPQVGCIFRKDQPALIAAPSHVEL</sequence>
<evidence type="ECO:0000313" key="3">
    <source>
        <dbReference type="EMBL" id="KAK8009316.1"/>
    </source>
</evidence>